<gene>
    <name evidence="6" type="ORF">GCM10010913_13600</name>
</gene>
<feature type="domain" description="Copper amine oxidase-like N-terminal" evidence="5">
    <location>
        <begin position="37"/>
        <end position="135"/>
    </location>
</feature>
<dbReference type="SUPFAM" id="SSF55383">
    <property type="entry name" value="Copper amine oxidase, domain N"/>
    <property type="match status" value="1"/>
</dbReference>
<organism evidence="6 7">
    <name type="scientific">Paenibacillus aceti</name>
    <dbReference type="NCBI Taxonomy" id="1820010"/>
    <lineage>
        <taxon>Bacteria</taxon>
        <taxon>Bacillati</taxon>
        <taxon>Bacillota</taxon>
        <taxon>Bacilli</taxon>
        <taxon>Bacillales</taxon>
        <taxon>Paenibacillaceae</taxon>
        <taxon>Paenibacillus</taxon>
    </lineage>
</organism>
<dbReference type="InterPro" id="IPR036582">
    <property type="entry name" value="Mao_N_sf"/>
</dbReference>
<dbReference type="RefSeq" id="WP_120464851.1">
    <property type="nucleotide sequence ID" value="NZ_BMIW01000007.1"/>
</dbReference>
<feature type="active site" evidence="3">
    <location>
        <position position="18"/>
    </location>
</feature>
<feature type="chain" id="PRO_5046499337" description="asparaginase" evidence="4">
    <location>
        <begin position="23"/>
        <end position="303"/>
    </location>
</feature>
<feature type="signal peptide" evidence="4">
    <location>
        <begin position="1"/>
        <end position="22"/>
    </location>
</feature>
<dbReference type="Pfam" id="PF07833">
    <property type="entry name" value="Cu_amine_oxidN1"/>
    <property type="match status" value="1"/>
</dbReference>
<keyword evidence="7" id="KW-1185">Reference proteome</keyword>
<keyword evidence="4" id="KW-0732">Signal</keyword>
<evidence type="ECO:0000256" key="2">
    <source>
        <dbReference type="ARBA" id="ARBA00012920"/>
    </source>
</evidence>
<dbReference type="Gene3D" id="3.30.457.10">
    <property type="entry name" value="Copper amine oxidase-like, N-terminal domain"/>
    <property type="match status" value="1"/>
</dbReference>
<dbReference type="InterPro" id="IPR020827">
    <property type="entry name" value="Asparaginase/glutaminase_AS1"/>
</dbReference>
<evidence type="ECO:0000313" key="6">
    <source>
        <dbReference type="EMBL" id="GGF93315.1"/>
    </source>
</evidence>
<evidence type="ECO:0000256" key="1">
    <source>
        <dbReference type="ARBA" id="ARBA00010518"/>
    </source>
</evidence>
<dbReference type="EMBL" id="BMIW01000007">
    <property type="protein sequence ID" value="GGF93315.1"/>
    <property type="molecule type" value="Genomic_DNA"/>
</dbReference>
<sequence length="303" mass="33974">MKRVILLGLILLLFTGGTVASAAPSTYRVLVNGYIVTDNTLTQSGTTLVPFKIIFKELGYEVTYKAAAKTVQADKEGTSITLTVGSTKALVNGKETKLPVAPKSVNGVTYVPLRFVANVSGAKVAYDNGRNAIQIGDQIAWTQLDKPSFQNAKWGMTIDQVKKSETTPLLEEGTKRPYLHYQKTKFAGFDANAIYLFSSQRTLDQGGFFIQSSSGNNYVQDYRTLTAYLTKQYGEPTFETLEIYKEMNVDYTDEEWNQLAYSDDEFAFVAKWRTVDSEVMLIVKPNLQEISDIQISYESWWEL</sequence>
<proteinExistence type="inferred from homology"/>
<comment type="similarity">
    <text evidence="1">Belongs to the asparaginase 1 family.</text>
</comment>
<name>A0ABQ1VS18_9BACL</name>
<reference evidence="7" key="1">
    <citation type="journal article" date="2019" name="Int. J. Syst. Evol. Microbiol.">
        <title>The Global Catalogue of Microorganisms (GCM) 10K type strain sequencing project: providing services to taxonomists for standard genome sequencing and annotation.</title>
        <authorList>
            <consortium name="The Broad Institute Genomics Platform"/>
            <consortium name="The Broad Institute Genome Sequencing Center for Infectious Disease"/>
            <person name="Wu L."/>
            <person name="Ma J."/>
        </authorList>
    </citation>
    <scope>NUCLEOTIDE SEQUENCE [LARGE SCALE GENOMIC DNA]</scope>
    <source>
        <strain evidence="7">CGMCC 1.15420</strain>
    </source>
</reference>
<evidence type="ECO:0000259" key="5">
    <source>
        <dbReference type="Pfam" id="PF07833"/>
    </source>
</evidence>
<accession>A0ABQ1VS18</accession>
<protein>
    <recommendedName>
        <fullName evidence="2">asparaginase</fullName>
        <ecNumber evidence="2">3.5.1.1</ecNumber>
    </recommendedName>
</protein>
<evidence type="ECO:0000256" key="4">
    <source>
        <dbReference type="SAM" id="SignalP"/>
    </source>
</evidence>
<comment type="caution">
    <text evidence="6">The sequence shown here is derived from an EMBL/GenBank/DDBJ whole genome shotgun (WGS) entry which is preliminary data.</text>
</comment>
<dbReference type="EC" id="3.5.1.1" evidence="2"/>
<evidence type="ECO:0000313" key="7">
    <source>
        <dbReference type="Proteomes" id="UP000608420"/>
    </source>
</evidence>
<dbReference type="InterPro" id="IPR012854">
    <property type="entry name" value="Cu_amine_oxidase-like_N"/>
</dbReference>
<dbReference type="Proteomes" id="UP000608420">
    <property type="component" value="Unassembled WGS sequence"/>
</dbReference>
<evidence type="ECO:0000256" key="3">
    <source>
        <dbReference type="PROSITE-ProRule" id="PRU10099"/>
    </source>
</evidence>
<dbReference type="PROSITE" id="PS00144">
    <property type="entry name" value="ASN_GLN_ASE_1"/>
    <property type="match status" value="1"/>
</dbReference>